<evidence type="ECO:0000313" key="1">
    <source>
        <dbReference type="EMBL" id="MFH5231551.1"/>
    </source>
</evidence>
<comment type="caution">
    <text evidence="1">The sequence shown here is derived from an EMBL/GenBank/DDBJ whole genome shotgun (WGS) entry which is preliminary data.</text>
</comment>
<evidence type="ECO:0000313" key="2">
    <source>
        <dbReference type="Proteomes" id="UP001609219"/>
    </source>
</evidence>
<sequence>ADLAVTMPTIASPATRSTSLVVGKPSDGFICNVSDGQQEGLLAVGELGRGVVAAGPPLAVGVEEVVGERGGLAVLVPPAGEPTGVEGREVLLALGRGLVAHAAGSSSGRSGSVVVASWSELATAVARAAAALIAARARAMTSSPR</sequence>
<proteinExistence type="predicted"/>
<dbReference type="RefSeq" id="WP_395127785.1">
    <property type="nucleotide sequence ID" value="NZ_JBIMSN010000116.1"/>
</dbReference>
<dbReference type="Proteomes" id="UP001609219">
    <property type="component" value="Unassembled WGS sequence"/>
</dbReference>
<feature type="non-terminal residue" evidence="1">
    <location>
        <position position="1"/>
    </location>
</feature>
<gene>
    <name evidence="1" type="ORF">ACHIRB_23725</name>
</gene>
<organism evidence="1 2">
    <name type="scientific">Antrihabitans spumae</name>
    <dbReference type="NCBI Taxonomy" id="3373370"/>
    <lineage>
        <taxon>Bacteria</taxon>
        <taxon>Bacillati</taxon>
        <taxon>Actinomycetota</taxon>
        <taxon>Actinomycetes</taxon>
        <taxon>Mycobacteriales</taxon>
        <taxon>Nocardiaceae</taxon>
        <taxon>Antrihabitans</taxon>
    </lineage>
</organism>
<protein>
    <submittedName>
        <fullName evidence="1">Uncharacterized protein</fullName>
    </submittedName>
</protein>
<dbReference type="EMBL" id="JBIMSN010000116">
    <property type="protein sequence ID" value="MFH5231551.1"/>
    <property type="molecule type" value="Genomic_DNA"/>
</dbReference>
<keyword evidence="2" id="KW-1185">Reference proteome</keyword>
<accession>A0ABW7KCT1</accession>
<reference evidence="1 2" key="1">
    <citation type="submission" date="2024-10" db="EMBL/GenBank/DDBJ databases">
        <authorList>
            <person name="Riesco R."/>
        </authorList>
    </citation>
    <scope>NUCLEOTIDE SEQUENCE [LARGE SCALE GENOMIC DNA]</scope>
    <source>
        <strain evidence="1 2">NCIMB 15450</strain>
    </source>
</reference>
<name>A0ABW7KCT1_9NOCA</name>